<reference evidence="5" key="1">
    <citation type="submission" date="2020-12" db="EMBL/GenBank/DDBJ databases">
        <title>Desulfobium dissulfuricans gen. nov., sp. nov., a novel mesophilic, sulfate-reducing bacterium isolated from a deep-sea hydrothermal vent.</title>
        <authorList>
            <person name="Hashimoto Y."/>
            <person name="Tame A."/>
            <person name="Sawayama S."/>
            <person name="Miyazaki J."/>
            <person name="Takai K."/>
            <person name="Nakagawa S."/>
        </authorList>
    </citation>
    <scope>NUCLEOTIDE SEQUENCE</scope>
    <source>
        <strain evidence="5">GF1</strain>
    </source>
</reference>
<gene>
    <name evidence="5" type="primary">hupB_2</name>
    <name evidence="5" type="ORF">GF1_24840</name>
</gene>
<dbReference type="GO" id="GO:0005829">
    <property type="term" value="C:cytosol"/>
    <property type="evidence" value="ECO:0007669"/>
    <property type="project" value="TreeGrafter"/>
</dbReference>
<organism evidence="5 6">
    <name type="scientific">Desulfolithobacter dissulfuricans</name>
    <dbReference type="NCBI Taxonomy" id="2795293"/>
    <lineage>
        <taxon>Bacteria</taxon>
        <taxon>Pseudomonadati</taxon>
        <taxon>Thermodesulfobacteriota</taxon>
        <taxon>Desulfobulbia</taxon>
        <taxon>Desulfobulbales</taxon>
        <taxon>Desulfobulbaceae</taxon>
        <taxon>Desulfolithobacter</taxon>
    </lineage>
</organism>
<keyword evidence="3 5" id="KW-0238">DNA-binding</keyword>
<evidence type="ECO:0000313" key="5">
    <source>
        <dbReference type="EMBL" id="BCO10108.1"/>
    </source>
</evidence>
<dbReference type="InterPro" id="IPR010992">
    <property type="entry name" value="IHF-like_DNA-bd_dom_sf"/>
</dbReference>
<dbReference type="GO" id="GO:0030527">
    <property type="term" value="F:structural constituent of chromatin"/>
    <property type="evidence" value="ECO:0007669"/>
    <property type="project" value="InterPro"/>
</dbReference>
<name>A0A915XL39_9BACT</name>
<dbReference type="RefSeq" id="WP_267926844.1">
    <property type="nucleotide sequence ID" value="NZ_AP024233.1"/>
</dbReference>
<dbReference type="Gene3D" id="4.10.520.10">
    <property type="entry name" value="IHF-like DNA-binding proteins"/>
    <property type="match status" value="1"/>
</dbReference>
<dbReference type="SMART" id="SM00411">
    <property type="entry name" value="BHL"/>
    <property type="match status" value="1"/>
</dbReference>
<dbReference type="PRINTS" id="PR01727">
    <property type="entry name" value="DNABINDINGHU"/>
</dbReference>
<evidence type="ECO:0000256" key="3">
    <source>
        <dbReference type="ARBA" id="ARBA00023125"/>
    </source>
</evidence>
<dbReference type="SUPFAM" id="SSF47729">
    <property type="entry name" value="IHF-like DNA-binding proteins"/>
    <property type="match status" value="1"/>
</dbReference>
<dbReference type="Proteomes" id="UP001063350">
    <property type="component" value="Chromosome"/>
</dbReference>
<dbReference type="GO" id="GO:0030261">
    <property type="term" value="P:chromosome condensation"/>
    <property type="evidence" value="ECO:0007669"/>
    <property type="project" value="UniProtKB-KW"/>
</dbReference>
<dbReference type="PANTHER" id="PTHR33175">
    <property type="entry name" value="DNA-BINDING PROTEIN HU"/>
    <property type="match status" value="1"/>
</dbReference>
<accession>A0A915XL39</accession>
<keyword evidence="2" id="KW-0226">DNA condensation</keyword>
<dbReference type="EMBL" id="AP024233">
    <property type="protein sequence ID" value="BCO10108.1"/>
    <property type="molecule type" value="Genomic_DNA"/>
</dbReference>
<dbReference type="PANTHER" id="PTHR33175:SF3">
    <property type="entry name" value="DNA-BINDING PROTEIN HU-BETA"/>
    <property type="match status" value="1"/>
</dbReference>
<dbReference type="InterPro" id="IPR020816">
    <property type="entry name" value="Histone-like_DNA-bd_CS"/>
</dbReference>
<dbReference type="Pfam" id="PF00216">
    <property type="entry name" value="Bac_DNA_binding"/>
    <property type="match status" value="1"/>
</dbReference>
<dbReference type="PROSITE" id="PS00045">
    <property type="entry name" value="HISTONE_LIKE"/>
    <property type="match status" value="1"/>
</dbReference>
<evidence type="ECO:0000256" key="2">
    <source>
        <dbReference type="ARBA" id="ARBA00023067"/>
    </source>
</evidence>
<comment type="similarity">
    <text evidence="1 4">Belongs to the bacterial histone-like protein family.</text>
</comment>
<dbReference type="AlphaFoldDB" id="A0A915XL39"/>
<dbReference type="GO" id="GO:0003677">
    <property type="term" value="F:DNA binding"/>
    <property type="evidence" value="ECO:0007669"/>
    <property type="project" value="UniProtKB-KW"/>
</dbReference>
<dbReference type="InterPro" id="IPR000119">
    <property type="entry name" value="Hist_DNA-bd"/>
</dbReference>
<protein>
    <submittedName>
        <fullName evidence="5">DNA-binding protein HU-beta</fullName>
    </submittedName>
</protein>
<dbReference type="CDD" id="cd13831">
    <property type="entry name" value="HU"/>
    <property type="match status" value="1"/>
</dbReference>
<evidence type="ECO:0000313" key="6">
    <source>
        <dbReference type="Proteomes" id="UP001063350"/>
    </source>
</evidence>
<sequence length="90" mass="9765">MNKSDLIESIASAANISKVAAERGLNGMLASMSRAMEEGERVTLVGFGSFSIVDRAPRIGRNPKTGEAVRIPPRRAVKFRPGKELVQKIQ</sequence>
<evidence type="ECO:0000256" key="4">
    <source>
        <dbReference type="RuleBase" id="RU003939"/>
    </source>
</evidence>
<keyword evidence="6" id="KW-1185">Reference proteome</keyword>
<dbReference type="KEGG" id="ddu:GF1_24840"/>
<proteinExistence type="inferred from homology"/>
<evidence type="ECO:0000256" key="1">
    <source>
        <dbReference type="ARBA" id="ARBA00010529"/>
    </source>
</evidence>